<gene>
    <name evidence="9" type="ORF">CAPTEDRAFT_102936</name>
</gene>
<keyword evidence="3 6" id="KW-0442">Lipid degradation</keyword>
<reference evidence="9 11" key="2">
    <citation type="journal article" date="2013" name="Nature">
        <title>Insights into bilaterian evolution from three spiralian genomes.</title>
        <authorList>
            <person name="Simakov O."/>
            <person name="Marletaz F."/>
            <person name="Cho S.J."/>
            <person name="Edsinger-Gonzales E."/>
            <person name="Havlak P."/>
            <person name="Hellsten U."/>
            <person name="Kuo D.H."/>
            <person name="Larsson T."/>
            <person name="Lv J."/>
            <person name="Arendt D."/>
            <person name="Savage R."/>
            <person name="Osoegawa K."/>
            <person name="de Jong P."/>
            <person name="Grimwood J."/>
            <person name="Chapman J.A."/>
            <person name="Shapiro H."/>
            <person name="Aerts A."/>
            <person name="Otillar R.P."/>
            <person name="Terry A.Y."/>
            <person name="Boore J.L."/>
            <person name="Grigoriev I.V."/>
            <person name="Lindberg D.R."/>
            <person name="Seaver E.C."/>
            <person name="Weisblat D.A."/>
            <person name="Putnam N.H."/>
            <person name="Rokhsar D.S."/>
        </authorList>
    </citation>
    <scope>NUCLEOTIDE SEQUENCE</scope>
    <source>
        <strain evidence="9 11">I ESC-2004</strain>
    </source>
</reference>
<dbReference type="SMART" id="SM00148">
    <property type="entry name" value="PLCXc"/>
    <property type="match status" value="1"/>
</dbReference>
<dbReference type="InterPro" id="IPR001711">
    <property type="entry name" value="PLipase_C_Pinositol-sp_Y"/>
</dbReference>
<dbReference type="Pfam" id="PF00387">
    <property type="entry name" value="PI-PLC-Y"/>
    <property type="match status" value="1"/>
</dbReference>
<dbReference type="GO" id="GO:0051209">
    <property type="term" value="P:release of sequestered calcium ion into cytosol"/>
    <property type="evidence" value="ECO:0007669"/>
    <property type="project" value="TreeGrafter"/>
</dbReference>
<dbReference type="InterPro" id="IPR001192">
    <property type="entry name" value="PI-PLC_fam"/>
</dbReference>
<dbReference type="PROSITE" id="PS50008">
    <property type="entry name" value="PIPLC_Y_DOMAIN"/>
    <property type="match status" value="1"/>
</dbReference>
<dbReference type="GO" id="GO:0004435">
    <property type="term" value="F:phosphatidylinositol-4,5-bisphosphate phospholipase C activity"/>
    <property type="evidence" value="ECO:0007669"/>
    <property type="project" value="UniProtKB-EC"/>
</dbReference>
<evidence type="ECO:0000256" key="2">
    <source>
        <dbReference type="ARBA" id="ARBA00022801"/>
    </source>
</evidence>
<evidence type="ECO:0000256" key="6">
    <source>
        <dbReference type="RuleBase" id="RU361133"/>
    </source>
</evidence>
<feature type="domain" description="C2" evidence="7">
    <location>
        <begin position="321"/>
        <end position="447"/>
    </location>
</feature>
<dbReference type="PANTHER" id="PTHR10336">
    <property type="entry name" value="PHOSPHOINOSITIDE-SPECIFIC PHOSPHOLIPASE C FAMILY PROTEIN"/>
    <property type="match status" value="1"/>
</dbReference>
<dbReference type="GO" id="GO:0048015">
    <property type="term" value="P:phosphatidylinositol-mediated signaling"/>
    <property type="evidence" value="ECO:0007669"/>
    <property type="project" value="TreeGrafter"/>
</dbReference>
<dbReference type="Pfam" id="PF00388">
    <property type="entry name" value="PI-PLC-X"/>
    <property type="match status" value="1"/>
</dbReference>
<dbReference type="Gene3D" id="2.60.40.150">
    <property type="entry name" value="C2 domain"/>
    <property type="match status" value="1"/>
</dbReference>
<dbReference type="EMBL" id="KB296320">
    <property type="protein sequence ID" value="ELU11908.1"/>
    <property type="molecule type" value="Genomic_DNA"/>
</dbReference>
<dbReference type="PANTHER" id="PTHR10336:SF80">
    <property type="entry name" value="C2 DOMAIN-CONTAINING PROTEIN"/>
    <property type="match status" value="1"/>
</dbReference>
<dbReference type="Pfam" id="PF00168">
    <property type="entry name" value="C2"/>
    <property type="match status" value="1"/>
</dbReference>
<dbReference type="GO" id="GO:0046488">
    <property type="term" value="P:phosphatidylinositol metabolic process"/>
    <property type="evidence" value="ECO:0007669"/>
    <property type="project" value="TreeGrafter"/>
</dbReference>
<keyword evidence="5" id="KW-0807">Transducer</keyword>
<feature type="domain" description="PI-PLC Y-box" evidence="8">
    <location>
        <begin position="205"/>
        <end position="320"/>
    </location>
</feature>
<evidence type="ECO:0000313" key="9">
    <source>
        <dbReference type="EMBL" id="ELU11908.1"/>
    </source>
</evidence>
<dbReference type="STRING" id="283909.R7UZA4"/>
<dbReference type="PRINTS" id="PR00390">
    <property type="entry name" value="PHPHLIPASEC"/>
</dbReference>
<keyword evidence="4 6" id="KW-0443">Lipid metabolism</keyword>
<evidence type="ECO:0000313" key="10">
    <source>
        <dbReference type="EnsemblMetazoa" id="CapteP102936"/>
    </source>
</evidence>
<protein>
    <recommendedName>
        <fullName evidence="1 6">Phosphoinositide phospholipase C</fullName>
        <ecNumber evidence="1 6">3.1.4.11</ecNumber>
    </recommendedName>
</protein>
<dbReference type="CDD" id="cd00275">
    <property type="entry name" value="C2_PLC_like"/>
    <property type="match status" value="1"/>
</dbReference>
<dbReference type="EMBL" id="AMQN01005581">
    <property type="status" value="NOT_ANNOTATED_CDS"/>
    <property type="molecule type" value="Genomic_DNA"/>
</dbReference>
<keyword evidence="11" id="KW-1185">Reference proteome</keyword>
<dbReference type="FunFam" id="3.20.20.190:FF:000039">
    <property type="entry name" value="Phosphoinositide phospholipase C"/>
    <property type="match status" value="1"/>
</dbReference>
<dbReference type="OrthoDB" id="269822at2759"/>
<dbReference type="SMART" id="SM00149">
    <property type="entry name" value="PLCYc"/>
    <property type="match status" value="1"/>
</dbReference>
<dbReference type="SUPFAM" id="SSF51695">
    <property type="entry name" value="PLC-like phosphodiesterases"/>
    <property type="match status" value="1"/>
</dbReference>
<name>R7UZA4_CAPTE</name>
<organism evidence="9">
    <name type="scientific">Capitella teleta</name>
    <name type="common">Polychaete worm</name>
    <dbReference type="NCBI Taxonomy" id="283909"/>
    <lineage>
        <taxon>Eukaryota</taxon>
        <taxon>Metazoa</taxon>
        <taxon>Spiralia</taxon>
        <taxon>Lophotrochozoa</taxon>
        <taxon>Annelida</taxon>
        <taxon>Polychaeta</taxon>
        <taxon>Sedentaria</taxon>
        <taxon>Scolecida</taxon>
        <taxon>Capitellidae</taxon>
        <taxon>Capitella</taxon>
    </lineage>
</organism>
<reference evidence="10" key="3">
    <citation type="submission" date="2015-06" db="UniProtKB">
        <authorList>
            <consortium name="EnsemblMetazoa"/>
        </authorList>
    </citation>
    <scope>IDENTIFICATION</scope>
</reference>
<dbReference type="InterPro" id="IPR000909">
    <property type="entry name" value="PLipase_C_PInositol-sp_X_dom"/>
</dbReference>
<dbReference type="EC" id="3.1.4.11" evidence="1 6"/>
<dbReference type="InterPro" id="IPR035892">
    <property type="entry name" value="C2_domain_sf"/>
</dbReference>
<dbReference type="AlphaFoldDB" id="R7UZA4"/>
<evidence type="ECO:0000256" key="1">
    <source>
        <dbReference type="ARBA" id="ARBA00012368"/>
    </source>
</evidence>
<evidence type="ECO:0000256" key="3">
    <source>
        <dbReference type="ARBA" id="ARBA00022963"/>
    </source>
</evidence>
<reference evidence="11" key="1">
    <citation type="submission" date="2012-12" db="EMBL/GenBank/DDBJ databases">
        <authorList>
            <person name="Hellsten U."/>
            <person name="Grimwood J."/>
            <person name="Chapman J.A."/>
            <person name="Shapiro H."/>
            <person name="Aerts A."/>
            <person name="Otillar R.P."/>
            <person name="Terry A.Y."/>
            <person name="Boore J.L."/>
            <person name="Simakov O."/>
            <person name="Marletaz F."/>
            <person name="Cho S.-J."/>
            <person name="Edsinger-Gonzales E."/>
            <person name="Havlak P."/>
            <person name="Kuo D.-H."/>
            <person name="Larsson T."/>
            <person name="Lv J."/>
            <person name="Arendt D."/>
            <person name="Savage R."/>
            <person name="Osoegawa K."/>
            <person name="de Jong P."/>
            <person name="Lindberg D.R."/>
            <person name="Seaver E.C."/>
            <person name="Weisblat D.A."/>
            <person name="Putnam N.H."/>
            <person name="Grigoriev I.V."/>
            <person name="Rokhsar D.S."/>
        </authorList>
    </citation>
    <scope>NUCLEOTIDE SEQUENCE</scope>
    <source>
        <strain evidence="11">I ESC-2004</strain>
    </source>
</reference>
<evidence type="ECO:0000256" key="4">
    <source>
        <dbReference type="ARBA" id="ARBA00023098"/>
    </source>
</evidence>
<dbReference type="InterPro" id="IPR017946">
    <property type="entry name" value="PLC-like_Pdiesterase_TIM-brl"/>
</dbReference>
<dbReference type="SUPFAM" id="SSF49562">
    <property type="entry name" value="C2 domain (Calcium/lipid-binding domain, CaLB)"/>
    <property type="match status" value="1"/>
</dbReference>
<evidence type="ECO:0000313" key="11">
    <source>
        <dbReference type="Proteomes" id="UP000014760"/>
    </source>
</evidence>
<dbReference type="Proteomes" id="UP000014760">
    <property type="component" value="Unassembled WGS sequence"/>
</dbReference>
<evidence type="ECO:0000256" key="5">
    <source>
        <dbReference type="ARBA" id="ARBA00023224"/>
    </source>
</evidence>
<dbReference type="SMART" id="SM00239">
    <property type="entry name" value="C2"/>
    <property type="match status" value="1"/>
</dbReference>
<dbReference type="OMA" id="FSCVRVY"/>
<dbReference type="PROSITE" id="PS50007">
    <property type="entry name" value="PIPLC_X_DOMAIN"/>
    <property type="match status" value="1"/>
</dbReference>
<evidence type="ECO:0000259" key="8">
    <source>
        <dbReference type="PROSITE" id="PS50008"/>
    </source>
</evidence>
<accession>R7UZA4</accession>
<feature type="non-terminal residue" evidence="9">
    <location>
        <position position="1"/>
    </location>
</feature>
<comment type="catalytic activity">
    <reaction evidence="6">
        <text>a 1,2-diacyl-sn-glycero-3-phospho-(1D-myo-inositol-4,5-bisphosphate) + H2O = 1D-myo-inositol 1,4,5-trisphosphate + a 1,2-diacyl-sn-glycerol + H(+)</text>
        <dbReference type="Rhea" id="RHEA:33179"/>
        <dbReference type="ChEBI" id="CHEBI:15377"/>
        <dbReference type="ChEBI" id="CHEBI:15378"/>
        <dbReference type="ChEBI" id="CHEBI:17815"/>
        <dbReference type="ChEBI" id="CHEBI:58456"/>
        <dbReference type="ChEBI" id="CHEBI:203600"/>
        <dbReference type="EC" id="3.1.4.11"/>
    </reaction>
</comment>
<dbReference type="HOGENOM" id="CLU_002738_3_2_1"/>
<proteinExistence type="predicted"/>
<dbReference type="Gene3D" id="3.20.20.190">
    <property type="entry name" value="Phosphatidylinositol (PI) phosphodiesterase"/>
    <property type="match status" value="1"/>
</dbReference>
<sequence length="461" mass="52735">SGFTNYVTSEEHSIRHREQLSVCQDMKRPLSHYFIATSHNTYLTKDQLKGKSSVDAYINAFKKGCKCVELDCWDGPNNEPIIYHGHTLTSKILFKDVIQAIKEYAFCCSDYPVILSFENHCSVDQQKVMAQHLKDMLQDKLYPRGIPEDEKELPSPEDLKGYVIIKNKKLKAGVDETEEGDDEFSDEEITEADIEEVVPKIAQELSDLVSYCQATTFVGFDHSRENAKHYEMSSFAEKRAMKFCKEDHQKFIRYNKRQMSRIYPAGGRIDSSNYDPVPLWCVGSQLVALNYQTPCREMQLNQGLFQINGGCGYVLKPEFLTRDDLPFNPLGPFEVKKELKIKIISGHQLPFSNEKALKTERSLYVQLRVSGVEDDNAREKTKTVKNNGFNPVWNDELTAKLRVPELALISLNVFSGDSLLAQFTLPFYSVQQGYRSVHLQNKFSEPLPYSTLFVHVAISNE</sequence>
<dbReference type="InterPro" id="IPR000008">
    <property type="entry name" value="C2_dom"/>
</dbReference>
<dbReference type="PROSITE" id="PS50004">
    <property type="entry name" value="C2"/>
    <property type="match status" value="1"/>
</dbReference>
<dbReference type="GO" id="GO:0016042">
    <property type="term" value="P:lipid catabolic process"/>
    <property type="evidence" value="ECO:0007669"/>
    <property type="project" value="UniProtKB-KW"/>
</dbReference>
<evidence type="ECO:0000259" key="7">
    <source>
        <dbReference type="PROSITE" id="PS50004"/>
    </source>
</evidence>
<dbReference type="EnsemblMetazoa" id="CapteT102936">
    <property type="protein sequence ID" value="CapteP102936"/>
    <property type="gene ID" value="CapteG102936"/>
</dbReference>
<keyword evidence="2 6" id="KW-0378">Hydrolase</keyword>